<reference evidence="1 2" key="1">
    <citation type="submission" date="2016-02" db="EMBL/GenBank/DDBJ databases">
        <title>Draft genome sequence of Thermodesulfatator sp. S606.</title>
        <authorList>
            <person name="Lai Q."/>
            <person name="Cao J."/>
            <person name="Dupont S."/>
            <person name="Shao Z."/>
            <person name="Jebbar M."/>
            <person name="Alain K."/>
        </authorList>
    </citation>
    <scope>NUCLEOTIDE SEQUENCE [LARGE SCALE GENOMIC DNA]</scope>
    <source>
        <strain evidence="1 2">S606</strain>
    </source>
</reference>
<name>A0A177EAZ3_9BACT</name>
<organism evidence="1 2">
    <name type="scientific">Thermodesulfatator autotrophicus</name>
    <dbReference type="NCBI Taxonomy" id="1795632"/>
    <lineage>
        <taxon>Bacteria</taxon>
        <taxon>Pseudomonadati</taxon>
        <taxon>Thermodesulfobacteriota</taxon>
        <taxon>Thermodesulfobacteria</taxon>
        <taxon>Thermodesulfobacteriales</taxon>
        <taxon>Thermodesulfatatoraceae</taxon>
        <taxon>Thermodesulfatator</taxon>
    </lineage>
</organism>
<dbReference type="STRING" id="1795632.TH606_01885"/>
<evidence type="ECO:0000313" key="2">
    <source>
        <dbReference type="Proteomes" id="UP000076964"/>
    </source>
</evidence>
<dbReference type="Proteomes" id="UP000076964">
    <property type="component" value="Unassembled WGS sequence"/>
</dbReference>
<sequence>MRFLGTRFLFMVLLVGFLLLGLGVKAKATPFQNGDFETGDFTGWSGELIDININTVYVDPDSDSHFTLFKSSDLNFDWVAEISLDDTYWQSTLYQDFTLDSLNSGLHHGHHLLDPVGSHGQRL</sequence>
<comment type="caution">
    <text evidence="1">The sequence shown here is derived from an EMBL/GenBank/DDBJ whole genome shotgun (WGS) entry which is preliminary data.</text>
</comment>
<dbReference type="EMBL" id="LSFI01000006">
    <property type="protein sequence ID" value="OAG28352.1"/>
    <property type="molecule type" value="Genomic_DNA"/>
</dbReference>
<protein>
    <submittedName>
        <fullName evidence="1">Uncharacterized protein</fullName>
    </submittedName>
</protein>
<accession>A0A177EAZ3</accession>
<dbReference type="AlphaFoldDB" id="A0A177EAZ3"/>
<gene>
    <name evidence="1" type="ORF">TH606_01885</name>
</gene>
<dbReference type="RefSeq" id="WP_068541003.1">
    <property type="nucleotide sequence ID" value="NZ_LSFI01000006.1"/>
</dbReference>
<proteinExistence type="predicted"/>
<keyword evidence="2" id="KW-1185">Reference proteome</keyword>
<evidence type="ECO:0000313" key="1">
    <source>
        <dbReference type="EMBL" id="OAG28352.1"/>
    </source>
</evidence>